<dbReference type="Pfam" id="PF01025">
    <property type="entry name" value="GrpE"/>
    <property type="match status" value="1"/>
</dbReference>
<accession>A0A1J1H6E7</accession>
<organism evidence="7 8">
    <name type="scientific">Plasmodium relictum</name>
    <dbReference type="NCBI Taxonomy" id="85471"/>
    <lineage>
        <taxon>Eukaryota</taxon>
        <taxon>Sar</taxon>
        <taxon>Alveolata</taxon>
        <taxon>Apicomplexa</taxon>
        <taxon>Aconoidasida</taxon>
        <taxon>Haemosporida</taxon>
        <taxon>Plasmodiidae</taxon>
        <taxon>Plasmodium</taxon>
        <taxon>Plasmodium (Haemamoeba)</taxon>
    </lineage>
</organism>
<dbReference type="InterPro" id="IPR009012">
    <property type="entry name" value="GrpE_head"/>
</dbReference>
<dbReference type="Proteomes" id="UP000220158">
    <property type="component" value="Chromosome 9"/>
</dbReference>
<dbReference type="FunFam" id="3.90.20.20:FF:000015">
    <property type="entry name" value="GrpE protein homolog"/>
    <property type="match status" value="1"/>
</dbReference>
<dbReference type="PROSITE" id="PS01071">
    <property type="entry name" value="GRPE"/>
    <property type="match status" value="1"/>
</dbReference>
<dbReference type="GO" id="GO:0051087">
    <property type="term" value="F:protein-folding chaperone binding"/>
    <property type="evidence" value="ECO:0007669"/>
    <property type="project" value="InterPro"/>
</dbReference>
<comment type="subcellular location">
    <subcellularLocation>
        <location evidence="1 4">Mitochondrion matrix</location>
    </subcellularLocation>
</comment>
<dbReference type="HAMAP" id="MF_01151">
    <property type="entry name" value="GrpE"/>
    <property type="match status" value="1"/>
</dbReference>
<dbReference type="RefSeq" id="XP_028533120.1">
    <property type="nucleotide sequence ID" value="XM_028676652.1"/>
</dbReference>
<comment type="similarity">
    <text evidence="2 5">Belongs to the GrpE family.</text>
</comment>
<reference evidence="7 8" key="1">
    <citation type="submission" date="2015-04" db="EMBL/GenBank/DDBJ databases">
        <authorList>
            <consortium name="Pathogen Informatics"/>
        </authorList>
    </citation>
    <scope>NUCLEOTIDE SEQUENCE [LARGE SCALE GENOMIC DNA]</scope>
    <source>
        <strain evidence="7 8">SGS1</strain>
    </source>
</reference>
<dbReference type="OrthoDB" id="201635at2759"/>
<dbReference type="GeneID" id="39736227"/>
<dbReference type="PANTHER" id="PTHR21237">
    <property type="entry name" value="GRPE PROTEIN"/>
    <property type="match status" value="1"/>
</dbReference>
<dbReference type="InterPro" id="IPR000740">
    <property type="entry name" value="GrpE"/>
</dbReference>
<dbReference type="PANTHER" id="PTHR21237:SF23">
    <property type="entry name" value="GRPE PROTEIN HOMOLOG, MITOCHONDRIAL"/>
    <property type="match status" value="1"/>
</dbReference>
<dbReference type="EMBL" id="LN835304">
    <property type="protein sequence ID" value="CRH00115.1"/>
    <property type="molecule type" value="Genomic_DNA"/>
</dbReference>
<evidence type="ECO:0000256" key="2">
    <source>
        <dbReference type="ARBA" id="ARBA00009054"/>
    </source>
</evidence>
<dbReference type="SUPFAM" id="SSF51064">
    <property type="entry name" value="Head domain of nucleotide exchange factor GrpE"/>
    <property type="match status" value="1"/>
</dbReference>
<evidence type="ECO:0000256" key="4">
    <source>
        <dbReference type="RuleBase" id="RU000640"/>
    </source>
</evidence>
<keyword evidence="3 4" id="KW-0143">Chaperone</keyword>
<evidence type="ECO:0000256" key="3">
    <source>
        <dbReference type="ARBA" id="ARBA00023186"/>
    </source>
</evidence>
<name>A0A1J1H6E7_PLARL</name>
<evidence type="ECO:0000256" key="1">
    <source>
        <dbReference type="ARBA" id="ARBA00004305"/>
    </source>
</evidence>
<evidence type="ECO:0000313" key="7">
    <source>
        <dbReference type="EMBL" id="CRH00115.1"/>
    </source>
</evidence>
<dbReference type="GO" id="GO:0030150">
    <property type="term" value="P:protein import into mitochondrial matrix"/>
    <property type="evidence" value="ECO:0007669"/>
    <property type="project" value="TreeGrafter"/>
</dbReference>
<sequence>MKYSNFFKRASIARYSSNLDGMQLFHSKKYFTNFFRDTHKKIGYQSYSTSSMNDRAYNNGEQFKKEAEIKNNEKENDPIENEDSINKNETKSIEKNIEEIDYENFNKIDLIKEIKKTKKDMDEKIIDNKILKEKYLSVLAENENLRNRYIKEIENNKVYCITNFAKSLLDVADNLSLAIQNINEESLKQNEEISNIYKGIQMTETILHNIFNKYGINKYNPINEKFNPLFHEALFEINDNTKEKGTVATVIQQGYKIKDRILRAAKVGVVKN</sequence>
<gene>
    <name evidence="7" type="primary">MGE1</name>
    <name evidence="7" type="ORF">PRELSG_0921500</name>
</gene>
<dbReference type="InterPro" id="IPR013805">
    <property type="entry name" value="GrpE_CC"/>
</dbReference>
<dbReference type="KEGG" id="prel:PRELSG_0921500"/>
<dbReference type="Gene3D" id="3.90.20.20">
    <property type="match status" value="1"/>
</dbReference>
<keyword evidence="8" id="KW-1185">Reference proteome</keyword>
<dbReference type="GO" id="GO:0000774">
    <property type="term" value="F:adenyl-nucleotide exchange factor activity"/>
    <property type="evidence" value="ECO:0007669"/>
    <property type="project" value="InterPro"/>
</dbReference>
<evidence type="ECO:0000256" key="5">
    <source>
        <dbReference type="RuleBase" id="RU004478"/>
    </source>
</evidence>
<feature type="coiled-coil region" evidence="6">
    <location>
        <begin position="114"/>
        <end position="192"/>
    </location>
</feature>
<comment type="function">
    <text evidence="4">Essential component of the PAM complex, a complex required for the translocation of transit peptide-containing proteins from the inner membrane into the mitochondrial matrix in an ATP-dependent manner.</text>
</comment>
<evidence type="ECO:0000313" key="8">
    <source>
        <dbReference type="Proteomes" id="UP000220158"/>
    </source>
</evidence>
<dbReference type="Gene3D" id="2.30.22.10">
    <property type="entry name" value="Head domain of nucleotide exchange factor GrpE"/>
    <property type="match status" value="1"/>
</dbReference>
<dbReference type="OMA" id="ENQHKDQ"/>
<dbReference type="GO" id="GO:0051082">
    <property type="term" value="F:unfolded protein binding"/>
    <property type="evidence" value="ECO:0007669"/>
    <property type="project" value="TreeGrafter"/>
</dbReference>
<dbReference type="PRINTS" id="PR00773">
    <property type="entry name" value="GRPEPROTEIN"/>
</dbReference>
<proteinExistence type="inferred from homology"/>
<dbReference type="GO" id="GO:0042803">
    <property type="term" value="F:protein homodimerization activity"/>
    <property type="evidence" value="ECO:0007669"/>
    <property type="project" value="InterPro"/>
</dbReference>
<dbReference type="GO" id="GO:0006457">
    <property type="term" value="P:protein folding"/>
    <property type="evidence" value="ECO:0007669"/>
    <property type="project" value="InterPro"/>
</dbReference>
<keyword evidence="6" id="KW-0175">Coiled coil</keyword>
<dbReference type="AlphaFoldDB" id="A0A1J1H6E7"/>
<evidence type="ECO:0000256" key="6">
    <source>
        <dbReference type="SAM" id="Coils"/>
    </source>
</evidence>
<dbReference type="GO" id="GO:0001405">
    <property type="term" value="C:PAM complex, Tim23 associated import motor"/>
    <property type="evidence" value="ECO:0007669"/>
    <property type="project" value="TreeGrafter"/>
</dbReference>
<protein>
    <recommendedName>
        <fullName evidence="4">GrpE protein homolog</fullName>
    </recommendedName>
</protein>
<dbReference type="VEuPathDB" id="PlasmoDB:PRELSG_0921500"/>
<dbReference type="FunFam" id="2.30.22.10:FF:000002">
    <property type="entry name" value="GrpE protein homolog"/>
    <property type="match status" value="1"/>
</dbReference>
<dbReference type="CDD" id="cd00446">
    <property type="entry name" value="GrpE"/>
    <property type="match status" value="1"/>
</dbReference>
<dbReference type="SUPFAM" id="SSF58014">
    <property type="entry name" value="Coiled-coil domain of nucleotide exchange factor GrpE"/>
    <property type="match status" value="1"/>
</dbReference>
<keyword evidence="4" id="KW-0496">Mitochondrion</keyword>